<feature type="region of interest" description="Disordered" evidence="5">
    <location>
        <begin position="84"/>
        <end position="107"/>
    </location>
</feature>
<comment type="subcellular location">
    <subcellularLocation>
        <location evidence="1">Nucleus</location>
    </subcellularLocation>
</comment>
<comment type="caution">
    <text evidence="8">The sequence shown here is derived from an EMBL/GenBank/DDBJ whole genome shotgun (WGS) entry which is preliminary data.</text>
</comment>
<feature type="region of interest" description="Disordered" evidence="5">
    <location>
        <begin position="462"/>
        <end position="523"/>
    </location>
</feature>
<dbReference type="InterPro" id="IPR000504">
    <property type="entry name" value="RRM_dom"/>
</dbReference>
<dbReference type="CDD" id="cd12288">
    <property type="entry name" value="RRM_La_like_plant"/>
    <property type="match status" value="1"/>
</dbReference>
<evidence type="ECO:0000256" key="1">
    <source>
        <dbReference type="ARBA" id="ARBA00004123"/>
    </source>
</evidence>
<keyword evidence="2 4" id="KW-0694">RNA-binding</keyword>
<name>A0AAV3QTD7_LITER</name>
<evidence type="ECO:0000256" key="5">
    <source>
        <dbReference type="SAM" id="MobiDB-lite"/>
    </source>
</evidence>
<gene>
    <name evidence="8" type="ORF">LIER_22300</name>
</gene>
<organism evidence="8 9">
    <name type="scientific">Lithospermum erythrorhizon</name>
    <name type="common">Purple gromwell</name>
    <name type="synonym">Lithospermum officinale var. erythrorhizon</name>
    <dbReference type="NCBI Taxonomy" id="34254"/>
    <lineage>
        <taxon>Eukaryota</taxon>
        <taxon>Viridiplantae</taxon>
        <taxon>Streptophyta</taxon>
        <taxon>Embryophyta</taxon>
        <taxon>Tracheophyta</taxon>
        <taxon>Spermatophyta</taxon>
        <taxon>Magnoliopsida</taxon>
        <taxon>eudicotyledons</taxon>
        <taxon>Gunneridae</taxon>
        <taxon>Pentapetalae</taxon>
        <taxon>asterids</taxon>
        <taxon>lamiids</taxon>
        <taxon>Boraginales</taxon>
        <taxon>Boraginaceae</taxon>
        <taxon>Boraginoideae</taxon>
        <taxon>Lithospermeae</taxon>
        <taxon>Lithospermum</taxon>
    </lineage>
</organism>
<feature type="domain" description="HTH La-type RNA-binding" evidence="7">
    <location>
        <begin position="265"/>
        <end position="356"/>
    </location>
</feature>
<feature type="compositionally biased region" description="Pro residues" evidence="5">
    <location>
        <begin position="185"/>
        <end position="195"/>
    </location>
</feature>
<reference evidence="8 9" key="1">
    <citation type="submission" date="2024-01" db="EMBL/GenBank/DDBJ databases">
        <title>The complete chloroplast genome sequence of Lithospermum erythrorhizon: insights into the phylogenetic relationship among Boraginaceae species and the maternal lineages of purple gromwells.</title>
        <authorList>
            <person name="Okada T."/>
            <person name="Watanabe K."/>
        </authorList>
    </citation>
    <scope>NUCLEOTIDE SEQUENCE [LARGE SCALE GENOMIC DNA]</scope>
</reference>
<evidence type="ECO:0000313" key="8">
    <source>
        <dbReference type="EMBL" id="GAA0167344.1"/>
    </source>
</evidence>
<dbReference type="GO" id="GO:1990904">
    <property type="term" value="C:ribonucleoprotein complex"/>
    <property type="evidence" value="ECO:0007669"/>
    <property type="project" value="InterPro"/>
</dbReference>
<dbReference type="EMBL" id="BAABME010006056">
    <property type="protein sequence ID" value="GAA0167344.1"/>
    <property type="molecule type" value="Genomic_DNA"/>
</dbReference>
<proteinExistence type="predicted"/>
<feature type="region of interest" description="Disordered" evidence="5">
    <location>
        <begin position="1"/>
        <end position="69"/>
    </location>
</feature>
<dbReference type="GO" id="GO:0005634">
    <property type="term" value="C:nucleus"/>
    <property type="evidence" value="ECO:0007669"/>
    <property type="project" value="UniProtKB-SubCell"/>
</dbReference>
<dbReference type="InterPro" id="IPR036388">
    <property type="entry name" value="WH-like_DNA-bd_sf"/>
</dbReference>
<feature type="domain" description="RRM" evidence="6">
    <location>
        <begin position="363"/>
        <end position="460"/>
    </location>
</feature>
<dbReference type="PRINTS" id="PR00302">
    <property type="entry name" value="LUPUSLA"/>
</dbReference>
<dbReference type="SUPFAM" id="SSF54928">
    <property type="entry name" value="RNA-binding domain, RBD"/>
    <property type="match status" value="1"/>
</dbReference>
<dbReference type="InterPro" id="IPR035979">
    <property type="entry name" value="RBD_domain_sf"/>
</dbReference>
<dbReference type="SMART" id="SM00715">
    <property type="entry name" value="LA"/>
    <property type="match status" value="1"/>
</dbReference>
<dbReference type="InterPro" id="IPR002344">
    <property type="entry name" value="Lupus_La"/>
</dbReference>
<dbReference type="Proteomes" id="UP001454036">
    <property type="component" value="Unassembled WGS sequence"/>
</dbReference>
<feature type="compositionally biased region" description="Low complexity" evidence="5">
    <location>
        <begin position="12"/>
        <end position="44"/>
    </location>
</feature>
<keyword evidence="9" id="KW-1185">Reference proteome</keyword>
<feature type="region of interest" description="Disordered" evidence="5">
    <location>
        <begin position="535"/>
        <end position="564"/>
    </location>
</feature>
<evidence type="ECO:0000259" key="6">
    <source>
        <dbReference type="PROSITE" id="PS50102"/>
    </source>
</evidence>
<dbReference type="Pfam" id="PF05383">
    <property type="entry name" value="La"/>
    <property type="match status" value="1"/>
</dbReference>
<dbReference type="Gene3D" id="3.30.70.330">
    <property type="match status" value="1"/>
</dbReference>
<dbReference type="InterPro" id="IPR036390">
    <property type="entry name" value="WH_DNA-bd_sf"/>
</dbReference>
<dbReference type="InterPro" id="IPR045180">
    <property type="entry name" value="La_dom_prot"/>
</dbReference>
<dbReference type="GO" id="GO:0006396">
    <property type="term" value="P:RNA processing"/>
    <property type="evidence" value="ECO:0007669"/>
    <property type="project" value="InterPro"/>
</dbReference>
<feature type="region of interest" description="Disordered" evidence="5">
    <location>
        <begin position="143"/>
        <end position="197"/>
    </location>
</feature>
<sequence length="564" mass="60645">MGNNNDLEDSDSCNNNNNNNVHEMTLMSLGSSSVFSSSKSLNSLPDNNHEDNNTPPPSDNFPPGSLQKSFSYNTLNARAQSFLPRTGSTPSLHNMKKTVPPPLVLPPRSPITLAATTTTQKTSFVIPHPPGPPTLLHVFTTTTSLPSPTSPGPGAMFPPPQSPGHYSPRPGSMFPPLSPGHYSPRPGPIFPPPLSPGHFSPGPNGRFVPPPLSPVGFHHQDILAAVAALSPRPMSPAAVAALAMPPQCDLAKEAGGAAGMGGRKSKLLDEVSKKVLHQVEYYFSDLNVATTDHLIKYMNKDPEGYVPLSVVASFKKIRTTTSSNAQLANILRNSDKLIVSDDGKRVKRVKHLTESYMEELQSRIVVAENLPDDHCHQNLMRIFSAVGSVKAIRTCQPSASNGVVSSASRTANSDVLRQSNKLHAFVEYESLELAEKAVAQLTDKKNWRNGLKVRFLIKSQVKSSPARSLKAGHDNGSGGISPTESEGDDEGEQKKPRGRGWGKGRPQYQPPNSRGSIMGCPQNAHIASNNEQHATIKQAHVPRMPDGTRGFSMGRGKMIAARTA</sequence>
<feature type="compositionally biased region" description="Pro residues" evidence="5">
    <location>
        <begin position="148"/>
        <end position="162"/>
    </location>
</feature>
<protein>
    <submittedName>
        <fullName evidence="8">RNA metabolism protein</fullName>
    </submittedName>
</protein>
<evidence type="ECO:0000256" key="3">
    <source>
        <dbReference type="ARBA" id="ARBA00023242"/>
    </source>
</evidence>
<evidence type="ECO:0000256" key="2">
    <source>
        <dbReference type="ARBA" id="ARBA00022884"/>
    </source>
</evidence>
<dbReference type="AlphaFoldDB" id="A0AAV3QTD7"/>
<dbReference type="InterPro" id="IPR012677">
    <property type="entry name" value="Nucleotide-bd_a/b_plait_sf"/>
</dbReference>
<accession>A0AAV3QTD7</accession>
<evidence type="ECO:0000259" key="7">
    <source>
        <dbReference type="PROSITE" id="PS50961"/>
    </source>
</evidence>
<dbReference type="PROSITE" id="PS50961">
    <property type="entry name" value="HTH_LA"/>
    <property type="match status" value="1"/>
</dbReference>
<dbReference type="SUPFAM" id="SSF46785">
    <property type="entry name" value="Winged helix' DNA-binding domain"/>
    <property type="match status" value="1"/>
</dbReference>
<evidence type="ECO:0000313" key="9">
    <source>
        <dbReference type="Proteomes" id="UP001454036"/>
    </source>
</evidence>
<dbReference type="PANTHER" id="PTHR22792">
    <property type="entry name" value="LUPUS LA PROTEIN-RELATED"/>
    <property type="match status" value="1"/>
</dbReference>
<dbReference type="InterPro" id="IPR006630">
    <property type="entry name" value="La_HTH"/>
</dbReference>
<keyword evidence="3" id="KW-0539">Nucleus</keyword>
<dbReference type="GO" id="GO:0003729">
    <property type="term" value="F:mRNA binding"/>
    <property type="evidence" value="ECO:0007669"/>
    <property type="project" value="TreeGrafter"/>
</dbReference>
<evidence type="ECO:0000256" key="4">
    <source>
        <dbReference type="PROSITE-ProRule" id="PRU00332"/>
    </source>
</evidence>
<dbReference type="Gene3D" id="1.10.10.10">
    <property type="entry name" value="Winged helix-like DNA-binding domain superfamily/Winged helix DNA-binding domain"/>
    <property type="match status" value="1"/>
</dbReference>
<dbReference type="PANTHER" id="PTHR22792:SF66">
    <property type="entry name" value="LA-RELATED PROTEIN 6B"/>
    <property type="match status" value="1"/>
</dbReference>
<dbReference type="InterPro" id="IPR034878">
    <property type="entry name" value="La-rel_plant_RRM"/>
</dbReference>
<dbReference type="PROSITE" id="PS50102">
    <property type="entry name" value="RRM"/>
    <property type="match status" value="1"/>
</dbReference>
<feature type="compositionally biased region" description="Acidic residues" evidence="5">
    <location>
        <begin position="1"/>
        <end position="11"/>
    </location>
</feature>